<gene>
    <name evidence="1" type="ORF">G6F50_007734</name>
</gene>
<proteinExistence type="predicted"/>
<comment type="caution">
    <text evidence="1">The sequence shown here is derived from an EMBL/GenBank/DDBJ whole genome shotgun (WGS) entry which is preliminary data.</text>
</comment>
<evidence type="ECO:0000313" key="2">
    <source>
        <dbReference type="Proteomes" id="UP000740926"/>
    </source>
</evidence>
<reference evidence="1 2" key="1">
    <citation type="journal article" date="2020" name="Microb. Genom.">
        <title>Genetic diversity of clinical and environmental Mucorales isolates obtained from an investigation of mucormycosis cases among solid organ transplant recipients.</title>
        <authorList>
            <person name="Nguyen M.H."/>
            <person name="Kaul D."/>
            <person name="Muto C."/>
            <person name="Cheng S.J."/>
            <person name="Richter R.A."/>
            <person name="Bruno V.M."/>
            <person name="Liu G."/>
            <person name="Beyhan S."/>
            <person name="Sundermann A.J."/>
            <person name="Mounaud S."/>
            <person name="Pasculle A.W."/>
            <person name="Nierman W.C."/>
            <person name="Driscoll E."/>
            <person name="Cumbie R."/>
            <person name="Clancy C.J."/>
            <person name="Dupont C.L."/>
        </authorList>
    </citation>
    <scope>NUCLEOTIDE SEQUENCE [LARGE SCALE GENOMIC DNA]</scope>
    <source>
        <strain evidence="1 2">GL24</strain>
    </source>
</reference>
<dbReference type="EMBL" id="JAANIU010001267">
    <property type="protein sequence ID" value="KAG1567957.1"/>
    <property type="molecule type" value="Genomic_DNA"/>
</dbReference>
<dbReference type="OMA" id="SINSCHY"/>
<accession>A0A9P7CM60</accession>
<dbReference type="AlphaFoldDB" id="A0A9P7CM60"/>
<protein>
    <recommendedName>
        <fullName evidence="3">Zinc-ribbon 15 domain-containing protein</fullName>
    </recommendedName>
</protein>
<organism evidence="1 2">
    <name type="scientific">Rhizopus delemar</name>
    <dbReference type="NCBI Taxonomy" id="936053"/>
    <lineage>
        <taxon>Eukaryota</taxon>
        <taxon>Fungi</taxon>
        <taxon>Fungi incertae sedis</taxon>
        <taxon>Mucoromycota</taxon>
        <taxon>Mucoromycotina</taxon>
        <taxon>Mucoromycetes</taxon>
        <taxon>Mucorales</taxon>
        <taxon>Mucorineae</taxon>
        <taxon>Rhizopodaceae</taxon>
        <taxon>Rhizopus</taxon>
    </lineage>
</organism>
<evidence type="ECO:0000313" key="1">
    <source>
        <dbReference type="EMBL" id="KAG1567957.1"/>
    </source>
</evidence>
<sequence length="107" mass="12381">MAGSFNFVKAPGKKISLEQTGHPCPGCKQSSSVRLTRSERQWILFNKCISNVVRVRYECSQCKWRNEELPFDTTTELLEDTYYYHPVSPSTISLNKNHTTHSNHLIY</sequence>
<name>A0A9P7CM60_9FUNG</name>
<dbReference type="Proteomes" id="UP000740926">
    <property type="component" value="Unassembled WGS sequence"/>
</dbReference>
<evidence type="ECO:0008006" key="3">
    <source>
        <dbReference type="Google" id="ProtNLM"/>
    </source>
</evidence>
<keyword evidence="2" id="KW-1185">Reference proteome</keyword>